<keyword evidence="2 3" id="KW-0040">ANK repeat</keyword>
<feature type="compositionally biased region" description="Pro residues" evidence="4">
    <location>
        <begin position="316"/>
        <end position="327"/>
    </location>
</feature>
<feature type="region of interest" description="Disordered" evidence="4">
    <location>
        <begin position="371"/>
        <end position="392"/>
    </location>
</feature>
<dbReference type="PANTHER" id="PTHR24173">
    <property type="entry name" value="ANKYRIN REPEAT CONTAINING"/>
    <property type="match status" value="1"/>
</dbReference>
<dbReference type="PROSITE" id="PS50088">
    <property type="entry name" value="ANK_REPEAT"/>
    <property type="match status" value="1"/>
</dbReference>
<comment type="caution">
    <text evidence="5">The sequence shown here is derived from an EMBL/GenBank/DDBJ whole genome shotgun (WGS) entry which is preliminary data.</text>
</comment>
<reference evidence="5" key="1">
    <citation type="journal article" date="2021" name="Evol. Appl.">
        <title>The genome of the Pyrenean desman and the effects of bottlenecks and inbreeding on the genomic landscape of an endangered species.</title>
        <authorList>
            <person name="Escoda L."/>
            <person name="Castresana J."/>
        </authorList>
    </citation>
    <scope>NUCLEOTIDE SEQUENCE</scope>
    <source>
        <strain evidence="5">IBE-C5619</strain>
    </source>
</reference>
<dbReference type="InterPro" id="IPR002110">
    <property type="entry name" value="Ankyrin_rpt"/>
</dbReference>
<evidence type="ECO:0000256" key="4">
    <source>
        <dbReference type="SAM" id="MobiDB-lite"/>
    </source>
</evidence>
<gene>
    <name evidence="5" type="ORF">J0S82_007948</name>
</gene>
<dbReference type="Pfam" id="PF00023">
    <property type="entry name" value="Ank"/>
    <property type="match status" value="1"/>
</dbReference>
<dbReference type="Gene3D" id="1.25.40.20">
    <property type="entry name" value="Ankyrin repeat-containing domain"/>
    <property type="match status" value="1"/>
</dbReference>
<sequence>MSETLPCLGAETPCPGSKLGGLYWACVCNDASQLQVLLDGGVFPEEATQVDSNGRVSYPWVQLPRHLGFRSIVTLLSRCPFLDVNQQDKEGDTALMLAVRAGARELLSHPPQSPPTPHQAIPDSPSLEEALSGYPCGSCVTGESPAQLLLGPRPGVPGPEGLTALMKAAVRNRSECMAALLLAGADLTAVDPIRGKMALEWAALTGSFDTVRRTQRLLQRPRVKQLGQHYQPSWPALSGPMAQAQAAPSLLEHLLATLSLSFVYSPQEGGVLDHLVTITTSLASPFLTTACHTPCPDCLPALGTRSKSVPELLGTSPPPPPGSPAPGPWVLSPHQSPQRVWSEYPQQLQPRGNTIPRPQAPKILLSKMPSLPRQCRQEPRSTGHHRLALPVW</sequence>
<name>A0A8J6A1K4_GALPY</name>
<keyword evidence="1" id="KW-0677">Repeat</keyword>
<dbReference type="SUPFAM" id="SSF48403">
    <property type="entry name" value="Ankyrin repeat"/>
    <property type="match status" value="1"/>
</dbReference>
<organism evidence="5 6">
    <name type="scientific">Galemys pyrenaicus</name>
    <name type="common">Iberian desman</name>
    <name type="synonym">Pyrenean desman</name>
    <dbReference type="NCBI Taxonomy" id="202257"/>
    <lineage>
        <taxon>Eukaryota</taxon>
        <taxon>Metazoa</taxon>
        <taxon>Chordata</taxon>
        <taxon>Craniata</taxon>
        <taxon>Vertebrata</taxon>
        <taxon>Euteleostomi</taxon>
        <taxon>Mammalia</taxon>
        <taxon>Eutheria</taxon>
        <taxon>Laurasiatheria</taxon>
        <taxon>Eulipotyphla</taxon>
        <taxon>Talpidae</taxon>
        <taxon>Galemys</taxon>
    </lineage>
</organism>
<feature type="compositionally biased region" description="Basic residues" evidence="4">
    <location>
        <begin position="382"/>
        <end position="392"/>
    </location>
</feature>
<dbReference type="PROSITE" id="PS50297">
    <property type="entry name" value="ANK_REP_REGION"/>
    <property type="match status" value="1"/>
</dbReference>
<evidence type="ECO:0000313" key="6">
    <source>
        <dbReference type="Proteomes" id="UP000700334"/>
    </source>
</evidence>
<dbReference type="OrthoDB" id="10057496at2759"/>
<feature type="repeat" description="ANK" evidence="3">
    <location>
        <begin position="160"/>
        <end position="192"/>
    </location>
</feature>
<evidence type="ECO:0000256" key="3">
    <source>
        <dbReference type="PROSITE-ProRule" id="PRU00023"/>
    </source>
</evidence>
<dbReference type="EMBL" id="JAGFMF010011958">
    <property type="protein sequence ID" value="KAG8509005.1"/>
    <property type="molecule type" value="Genomic_DNA"/>
</dbReference>
<evidence type="ECO:0000313" key="5">
    <source>
        <dbReference type="EMBL" id="KAG8509005.1"/>
    </source>
</evidence>
<protein>
    <submittedName>
        <fullName evidence="5">Photoreceptor ankyrin repeat protein</fullName>
    </submittedName>
</protein>
<proteinExistence type="predicted"/>
<dbReference type="PANTHER" id="PTHR24173:SF29">
    <property type="entry name" value="PHOTORECEPTOR ANKYRIN REPEAT PROTEIN"/>
    <property type="match status" value="1"/>
</dbReference>
<dbReference type="Proteomes" id="UP000700334">
    <property type="component" value="Unassembled WGS sequence"/>
</dbReference>
<keyword evidence="6" id="KW-1185">Reference proteome</keyword>
<feature type="region of interest" description="Disordered" evidence="4">
    <location>
        <begin position="309"/>
        <end position="336"/>
    </location>
</feature>
<dbReference type="AlphaFoldDB" id="A0A8J6A1K4"/>
<accession>A0A8J6A1K4</accession>
<evidence type="ECO:0000256" key="2">
    <source>
        <dbReference type="ARBA" id="ARBA00023043"/>
    </source>
</evidence>
<feature type="region of interest" description="Disordered" evidence="4">
    <location>
        <begin position="107"/>
        <end position="128"/>
    </location>
</feature>
<evidence type="ECO:0000256" key="1">
    <source>
        <dbReference type="ARBA" id="ARBA00022737"/>
    </source>
</evidence>
<dbReference type="InterPro" id="IPR036770">
    <property type="entry name" value="Ankyrin_rpt-contain_sf"/>
</dbReference>